<protein>
    <submittedName>
        <fullName evidence="2">Ribbon-helix-helix protein, CopG family</fullName>
    </submittedName>
</protein>
<keyword evidence="3" id="KW-1185">Reference proteome</keyword>
<dbReference type="RefSeq" id="WP_136891695.1">
    <property type="nucleotide sequence ID" value="NZ_CP034413.3"/>
</dbReference>
<organism evidence="2 3">
    <name type="scientific">Dysosmobacter welbionis</name>
    <dbReference type="NCBI Taxonomy" id="2093857"/>
    <lineage>
        <taxon>Bacteria</taxon>
        <taxon>Bacillati</taxon>
        <taxon>Bacillota</taxon>
        <taxon>Clostridia</taxon>
        <taxon>Eubacteriales</taxon>
        <taxon>Oscillospiraceae</taxon>
        <taxon>Dysosmobacter</taxon>
    </lineage>
</organism>
<dbReference type="AlphaFoldDB" id="A0A4D7ASD4"/>
<sequence>MSPRTGRPKVDNPKGVNLTIRLDPGTEKALREYCEKHNISRGEAIRQGIHLLLATKK</sequence>
<evidence type="ECO:0000256" key="1">
    <source>
        <dbReference type="SAM" id="MobiDB-lite"/>
    </source>
</evidence>
<evidence type="ECO:0000313" key="2">
    <source>
        <dbReference type="EMBL" id="QCI60681.1"/>
    </source>
</evidence>
<proteinExistence type="predicted"/>
<dbReference type="EMBL" id="CP034413">
    <property type="protein sequence ID" value="QCI60681.1"/>
    <property type="molecule type" value="Genomic_DNA"/>
</dbReference>
<feature type="region of interest" description="Disordered" evidence="1">
    <location>
        <begin position="1"/>
        <end position="20"/>
    </location>
</feature>
<dbReference type="GO" id="GO:0006355">
    <property type="term" value="P:regulation of DNA-templated transcription"/>
    <property type="evidence" value="ECO:0007669"/>
    <property type="project" value="InterPro"/>
</dbReference>
<reference evidence="3" key="1">
    <citation type="submission" date="2018-12" db="EMBL/GenBank/DDBJ databases">
        <title>Dusodibacter welbiota gen. nov., sp. nov., isolated from human faeces and emended description of the Oscillibacter genus.</title>
        <authorList>
            <person name="Le Roy T."/>
            <person name="Van der Smissen P."/>
            <person name="Delzenne N."/>
            <person name="Muccioli G."/>
            <person name="Collet J.F."/>
            <person name="Cani P.D."/>
        </authorList>
    </citation>
    <scope>NUCLEOTIDE SEQUENCE [LARGE SCALE GENOMIC DNA]</scope>
    <source>
        <strain evidence="3">J115</strain>
    </source>
</reference>
<name>A0A4D7ASD4_9FIRM</name>
<gene>
    <name evidence="2" type="ORF">EIO64_16930</name>
</gene>
<accession>A0A4D7ASD4</accession>
<dbReference type="KEGG" id="obj:EIO64_16930"/>
<dbReference type="Proteomes" id="UP000298642">
    <property type="component" value="Chromosome"/>
</dbReference>
<evidence type="ECO:0000313" key="3">
    <source>
        <dbReference type="Proteomes" id="UP000298642"/>
    </source>
</evidence>